<gene>
    <name evidence="1" type="ORF">SAMN06265376_106283</name>
</gene>
<accession>A0A239BMK4</accession>
<dbReference type="AlphaFoldDB" id="A0A239BMK4"/>
<dbReference type="EMBL" id="FZNY01000006">
    <property type="protein sequence ID" value="SNS08852.1"/>
    <property type="molecule type" value="Genomic_DNA"/>
</dbReference>
<dbReference type="Proteomes" id="UP000198379">
    <property type="component" value="Unassembled WGS sequence"/>
</dbReference>
<protein>
    <submittedName>
        <fullName evidence="1">Uncharacterized protein</fullName>
    </submittedName>
</protein>
<reference evidence="1 2" key="1">
    <citation type="submission" date="2017-06" db="EMBL/GenBank/DDBJ databases">
        <authorList>
            <person name="Kim H.J."/>
            <person name="Triplett B.A."/>
        </authorList>
    </citation>
    <scope>NUCLEOTIDE SEQUENCE [LARGE SCALE GENOMIC DNA]</scope>
    <source>
        <strain evidence="1 2">DSM 25597</strain>
    </source>
</reference>
<evidence type="ECO:0000313" key="2">
    <source>
        <dbReference type="Proteomes" id="UP000198379"/>
    </source>
</evidence>
<keyword evidence="2" id="KW-1185">Reference proteome</keyword>
<dbReference type="RefSeq" id="WP_089372886.1">
    <property type="nucleotide sequence ID" value="NZ_FZNY01000006.1"/>
</dbReference>
<organism evidence="1 2">
    <name type="scientific">Dokdonia pacifica</name>
    <dbReference type="NCBI Taxonomy" id="1627892"/>
    <lineage>
        <taxon>Bacteria</taxon>
        <taxon>Pseudomonadati</taxon>
        <taxon>Bacteroidota</taxon>
        <taxon>Flavobacteriia</taxon>
        <taxon>Flavobacteriales</taxon>
        <taxon>Flavobacteriaceae</taxon>
        <taxon>Dokdonia</taxon>
    </lineage>
</organism>
<name>A0A239BMK4_9FLAO</name>
<sequence length="255" mass="30813">MGQRLYMITIDTKKIQENLAPFIDKKIESHLKRFLKEYWYKVSKEVLLDKVIDNPNAFTILEVECLYFWLDDLHDTLYRSYQNRIRKIRKTGSIRADVLKMNKLKFLKHYGVNLFFEIPSKTPVRAFLEIFYYYFWNYEKKISFFEDIDDLNKMEICLIKDLHHFSNYFLVYCGQIVIHFGDDEDDKKEAKNILEDIKLIDLYTYKLAVEDTSHLMNTTGEGFKYSLIQLFYYAQGFEKEIVNLPINTRVWNFHT</sequence>
<proteinExistence type="predicted"/>
<evidence type="ECO:0000313" key="1">
    <source>
        <dbReference type="EMBL" id="SNS08852.1"/>
    </source>
</evidence>